<dbReference type="Gene3D" id="3.40.190.10">
    <property type="entry name" value="Periplasmic binding protein-like II"/>
    <property type="match status" value="2"/>
</dbReference>
<evidence type="ECO:0000256" key="1">
    <source>
        <dbReference type="ARBA" id="ARBA00008520"/>
    </source>
</evidence>
<dbReference type="InterPro" id="IPR006059">
    <property type="entry name" value="SBP"/>
</dbReference>
<comment type="similarity">
    <text evidence="1">Belongs to the bacterial solute-binding protein 1 family.</text>
</comment>
<dbReference type="PANTHER" id="PTHR43649">
    <property type="entry name" value="ARABINOSE-BINDING PROTEIN-RELATED"/>
    <property type="match status" value="1"/>
</dbReference>
<name>A0A346XYW1_9ACTN</name>
<feature type="chain" id="PRO_5016808057" evidence="4">
    <location>
        <begin position="21"/>
        <end position="459"/>
    </location>
</feature>
<keyword evidence="2" id="KW-0813">Transport</keyword>
<dbReference type="InterPro" id="IPR050490">
    <property type="entry name" value="Bact_solute-bd_prot1"/>
</dbReference>
<reference evidence="5 6" key="1">
    <citation type="submission" date="2018-09" db="EMBL/GenBank/DDBJ databases">
        <title>Complete genome sequence of Euzebya sp. DY32-46 isolated from seawater of Pacific Ocean.</title>
        <authorList>
            <person name="Xu L."/>
            <person name="Wu Y.-H."/>
            <person name="Xu X.-W."/>
        </authorList>
    </citation>
    <scope>NUCLEOTIDE SEQUENCE [LARGE SCALE GENOMIC DNA]</scope>
    <source>
        <strain evidence="5 6">DY32-46</strain>
    </source>
</reference>
<dbReference type="SUPFAM" id="SSF53850">
    <property type="entry name" value="Periplasmic binding protein-like II"/>
    <property type="match status" value="1"/>
</dbReference>
<sequence>MTRNKLLAALFLVLAMVAAACNGGDDDGGGDATEDGDATSDAGGDGDGDVSGEVTMLHAFTGEADVAGLQAVIDAFEEANPGVTVNDEGSNDFESLARTRIGSGTPPDVILHPQPGLLEDFVSQGAVQPLDFLDEEALREDLVGGLLDLTTFDGTNYGLTLRLSFKSLVWYNQPVFEEAGYEIPETWDDMMALTQQIADDGSYAPWCIGIESGDATGWPSTDWVEDVLLRTIGPDAYDQWVAGDLDFASPEVQGAIEDYIVPIWTNDDFVSGGRANIARENFGTSVIGILGGTDGECVLHRQATFIEGFIAENDPDAEFGTDYNFFYLPPIDESIGSPALGAGDIAALYSDSAAAQAFMEFLATPESGEGWAAQGGFLSPYTSFDTSIYPTESARTAGTLLAEADFFRFDGSDLMPGDVGSSSQEGSFWLEMTEWISGDQELEESLTSIDELYAEVQEG</sequence>
<evidence type="ECO:0000256" key="3">
    <source>
        <dbReference type="SAM" id="MobiDB-lite"/>
    </source>
</evidence>
<dbReference type="EMBL" id="CP031165">
    <property type="protein sequence ID" value="AXV07408.1"/>
    <property type="molecule type" value="Genomic_DNA"/>
</dbReference>
<protein>
    <submittedName>
        <fullName evidence="5">Alpha-glucosides-binding periplasmic protein AglE</fullName>
    </submittedName>
</protein>
<dbReference type="Pfam" id="PF01547">
    <property type="entry name" value="SBP_bac_1"/>
    <property type="match status" value="1"/>
</dbReference>
<gene>
    <name evidence="5" type="ORF">DVS28_a2729</name>
</gene>
<evidence type="ECO:0000256" key="2">
    <source>
        <dbReference type="ARBA" id="ARBA00022448"/>
    </source>
</evidence>
<dbReference type="OrthoDB" id="8663148at2"/>
<evidence type="ECO:0000256" key="4">
    <source>
        <dbReference type="SAM" id="SignalP"/>
    </source>
</evidence>
<dbReference type="AlphaFoldDB" id="A0A346XYW1"/>
<feature type="compositionally biased region" description="Acidic residues" evidence="3">
    <location>
        <begin position="26"/>
        <end position="50"/>
    </location>
</feature>
<proteinExistence type="inferred from homology"/>
<dbReference type="Proteomes" id="UP000264006">
    <property type="component" value="Chromosome"/>
</dbReference>
<accession>A0A346XYW1</accession>
<keyword evidence="4" id="KW-0732">Signal</keyword>
<dbReference type="PANTHER" id="PTHR43649:SF29">
    <property type="entry name" value="OSMOPROTECTIVE COMPOUNDS-BINDING PROTEIN GGTB"/>
    <property type="match status" value="1"/>
</dbReference>
<feature type="region of interest" description="Disordered" evidence="3">
    <location>
        <begin position="26"/>
        <end position="51"/>
    </location>
</feature>
<feature type="signal peptide" evidence="4">
    <location>
        <begin position="1"/>
        <end position="20"/>
    </location>
</feature>
<evidence type="ECO:0000313" key="5">
    <source>
        <dbReference type="EMBL" id="AXV07408.1"/>
    </source>
</evidence>
<dbReference type="PROSITE" id="PS51257">
    <property type="entry name" value="PROKAR_LIPOPROTEIN"/>
    <property type="match status" value="1"/>
</dbReference>
<evidence type="ECO:0000313" key="6">
    <source>
        <dbReference type="Proteomes" id="UP000264006"/>
    </source>
</evidence>
<dbReference type="RefSeq" id="WP_114591904.1">
    <property type="nucleotide sequence ID" value="NZ_CP031165.1"/>
</dbReference>
<dbReference type="KEGG" id="euz:DVS28_a2729"/>
<organism evidence="5 6">
    <name type="scientific">Euzebya pacifica</name>
    <dbReference type="NCBI Taxonomy" id="1608957"/>
    <lineage>
        <taxon>Bacteria</taxon>
        <taxon>Bacillati</taxon>
        <taxon>Actinomycetota</taxon>
        <taxon>Nitriliruptoria</taxon>
        <taxon>Euzebyales</taxon>
    </lineage>
</organism>
<keyword evidence="6" id="KW-1185">Reference proteome</keyword>